<organism evidence="4 5">
    <name type="scientific">Cohnella abietis</name>
    <dbReference type="NCBI Taxonomy" id="2507935"/>
    <lineage>
        <taxon>Bacteria</taxon>
        <taxon>Bacillati</taxon>
        <taxon>Bacillota</taxon>
        <taxon>Bacilli</taxon>
        <taxon>Bacillales</taxon>
        <taxon>Paenibacillaceae</taxon>
        <taxon>Cohnella</taxon>
    </lineage>
</organism>
<feature type="domain" description="Gfo/Idh/MocA-like oxidoreductase C-terminal" evidence="3">
    <location>
        <begin position="140"/>
        <end position="335"/>
    </location>
</feature>
<feature type="domain" description="Gfo/Idh/MocA-like oxidoreductase N-terminal" evidence="2">
    <location>
        <begin position="7"/>
        <end position="128"/>
    </location>
</feature>
<dbReference type="PANTHER" id="PTHR43377">
    <property type="entry name" value="BILIVERDIN REDUCTASE A"/>
    <property type="match status" value="1"/>
</dbReference>
<reference evidence="4 5" key="1">
    <citation type="submission" date="2019-01" db="EMBL/GenBank/DDBJ databases">
        <title>Complete genome sequence of Cohnella hallensis HS21 isolated from Korean fir (Abies koreana) rhizospheric soil.</title>
        <authorList>
            <person name="Jiang L."/>
            <person name="Kang S.W."/>
            <person name="Kim S."/>
            <person name="Jung J."/>
            <person name="Kim C.Y."/>
            <person name="Kim D.H."/>
            <person name="Kim S.W."/>
            <person name="Lee J."/>
        </authorList>
    </citation>
    <scope>NUCLEOTIDE SEQUENCE [LARGE SCALE GENOMIC DNA]</scope>
    <source>
        <strain evidence="4 5">HS21</strain>
    </source>
</reference>
<dbReference type="InterPro" id="IPR051450">
    <property type="entry name" value="Gfo/Idh/MocA_Oxidoreductases"/>
</dbReference>
<dbReference type="PANTHER" id="PTHR43377:SF2">
    <property type="entry name" value="BINDING ROSSMANN FOLD OXIDOREDUCTASE, PUTATIVE (AFU_ORTHOLOGUE AFUA_4G00560)-RELATED"/>
    <property type="match status" value="1"/>
</dbReference>
<dbReference type="Pfam" id="PF01408">
    <property type="entry name" value="GFO_IDH_MocA"/>
    <property type="match status" value="1"/>
</dbReference>
<dbReference type="KEGG" id="cohn:KCTCHS21_50410"/>
<dbReference type="SUPFAM" id="SSF55347">
    <property type="entry name" value="Glyceraldehyde-3-phosphate dehydrogenase-like, C-terminal domain"/>
    <property type="match status" value="1"/>
</dbReference>
<evidence type="ECO:0000313" key="4">
    <source>
        <dbReference type="EMBL" id="BBI35642.1"/>
    </source>
</evidence>
<evidence type="ECO:0000259" key="3">
    <source>
        <dbReference type="Pfam" id="PF02894"/>
    </source>
</evidence>
<proteinExistence type="inferred from homology"/>
<dbReference type="InterPro" id="IPR000683">
    <property type="entry name" value="Gfo/Idh/MocA-like_OxRdtase_N"/>
</dbReference>
<dbReference type="Gene3D" id="3.30.360.10">
    <property type="entry name" value="Dihydrodipicolinate Reductase, domain 2"/>
    <property type="match status" value="1"/>
</dbReference>
<sequence>MKPITALLLGAGSRGNYIYGPYAEKYPNDLVFVCVAEPDKHRREAFAALHGIPPEQCFASWEEALAQGKIADAAIISTQDRMHFEPAMKALELGYHLILEKPMSTVQEECIELEAAANKFGRLLMVSHVLRYSSFWAGIKKVIADGGIGQVTSIQLTENVGHQHMSHSYVRGHWRNSTLSSPIILAKSCHDLDLISWLMDQKCNRVSSFGSLMHFREDQAPVGSTARCTDGCAVERNCPYSAIKIYMETQEPNYARHISNDPTPANTLQAIKEGPYGRCVYRCDNDVVDHQVVNMEFESGANASFTLSGFTRYIARTVQIMGTHGEIQGNMEEGRFKIYLFASGQCVEHQFDITHDGHGGGDDHFVRSFVQEVRRFDKDQASGLTSATASLQSHLIAFAAEQSRLSGGQPVVI</sequence>
<dbReference type="InterPro" id="IPR036291">
    <property type="entry name" value="NAD(P)-bd_dom_sf"/>
</dbReference>
<keyword evidence="5" id="KW-1185">Reference proteome</keyword>
<protein>
    <submittedName>
        <fullName evidence="4">Oxidoreductase</fullName>
    </submittedName>
</protein>
<evidence type="ECO:0000313" key="5">
    <source>
        <dbReference type="Proteomes" id="UP000289856"/>
    </source>
</evidence>
<dbReference type="Pfam" id="PF02894">
    <property type="entry name" value="GFO_IDH_MocA_C"/>
    <property type="match status" value="1"/>
</dbReference>
<dbReference type="GO" id="GO:0000166">
    <property type="term" value="F:nucleotide binding"/>
    <property type="evidence" value="ECO:0007669"/>
    <property type="project" value="InterPro"/>
</dbReference>
<dbReference type="AlphaFoldDB" id="A0A3T1DC19"/>
<dbReference type="EMBL" id="AP019400">
    <property type="protein sequence ID" value="BBI35642.1"/>
    <property type="molecule type" value="Genomic_DNA"/>
</dbReference>
<dbReference type="Gene3D" id="3.40.50.720">
    <property type="entry name" value="NAD(P)-binding Rossmann-like Domain"/>
    <property type="match status" value="1"/>
</dbReference>
<comment type="similarity">
    <text evidence="1">Belongs to the Gfo/Idh/MocA family.</text>
</comment>
<accession>A0A3T1DC19</accession>
<dbReference type="RefSeq" id="WP_130614488.1">
    <property type="nucleotide sequence ID" value="NZ_AP019400.1"/>
</dbReference>
<dbReference type="OrthoDB" id="9781031at2"/>
<gene>
    <name evidence="4" type="ORF">KCTCHS21_50410</name>
</gene>
<name>A0A3T1DC19_9BACL</name>
<dbReference type="SUPFAM" id="SSF51735">
    <property type="entry name" value="NAD(P)-binding Rossmann-fold domains"/>
    <property type="match status" value="1"/>
</dbReference>
<evidence type="ECO:0000256" key="1">
    <source>
        <dbReference type="ARBA" id="ARBA00010928"/>
    </source>
</evidence>
<evidence type="ECO:0000259" key="2">
    <source>
        <dbReference type="Pfam" id="PF01408"/>
    </source>
</evidence>
<dbReference type="InterPro" id="IPR004104">
    <property type="entry name" value="Gfo/Idh/MocA-like_OxRdtase_C"/>
</dbReference>
<dbReference type="Proteomes" id="UP000289856">
    <property type="component" value="Chromosome"/>
</dbReference>